<name>A0AB74UQ74_9GAMM</name>
<keyword evidence="2" id="KW-0408">Iron</keyword>
<dbReference type="PANTHER" id="PTHR20883:SF15">
    <property type="entry name" value="PHYTANOYL-COA DIOXYGENASE DOMAIN-CONTAINING PROTEIN 1"/>
    <property type="match status" value="1"/>
</dbReference>
<dbReference type="Gene3D" id="2.60.120.620">
    <property type="entry name" value="q2cbj1_9rhob like domain"/>
    <property type="match status" value="1"/>
</dbReference>
<dbReference type="SUPFAM" id="SSF51197">
    <property type="entry name" value="Clavaminate synthase-like"/>
    <property type="match status" value="1"/>
</dbReference>
<protein>
    <submittedName>
        <fullName evidence="3">Phytanoyl-CoA dioxygenase family protein</fullName>
    </submittedName>
</protein>
<dbReference type="GO" id="GO:0016706">
    <property type="term" value="F:2-oxoglutarate-dependent dioxygenase activity"/>
    <property type="evidence" value="ECO:0007669"/>
    <property type="project" value="UniProtKB-ARBA"/>
</dbReference>
<keyword evidence="3" id="KW-0560">Oxidoreductase</keyword>
<dbReference type="InterPro" id="IPR008775">
    <property type="entry name" value="Phytyl_CoA_dOase-like"/>
</dbReference>
<reference evidence="3" key="1">
    <citation type="submission" date="2024-10" db="EMBL/GenBank/DDBJ databases">
        <authorList>
            <person name="Lesea H.P."/>
            <person name="Kuehl J.V."/>
            <person name="Chandonia J.-M."/>
        </authorList>
    </citation>
    <scope>NUCLEOTIDE SEQUENCE</scope>
    <source>
        <strain evidence="3">FW102-FHT14D07</strain>
    </source>
</reference>
<dbReference type="PANTHER" id="PTHR20883">
    <property type="entry name" value="PHYTANOYL-COA DIOXYGENASE DOMAIN CONTAINING 1"/>
    <property type="match status" value="1"/>
</dbReference>
<accession>A0AB74UQ74</accession>
<dbReference type="EMBL" id="CP170721">
    <property type="protein sequence ID" value="XIA17447.1"/>
    <property type="molecule type" value="Genomic_DNA"/>
</dbReference>
<dbReference type="AlphaFoldDB" id="A0AB74UQ74"/>
<dbReference type="GO" id="GO:0005506">
    <property type="term" value="F:iron ion binding"/>
    <property type="evidence" value="ECO:0007669"/>
    <property type="project" value="UniProtKB-ARBA"/>
</dbReference>
<proteinExistence type="predicted"/>
<keyword evidence="1" id="KW-0479">Metal-binding</keyword>
<dbReference type="RefSeq" id="WP_395116520.1">
    <property type="nucleotide sequence ID" value="NZ_CP170721.1"/>
</dbReference>
<sequence length="271" mass="30790">MDIDIEKWQRDGFYVLPKFYSHQEIDKVVEAQDAVWTQSHSRVVVDDNRTGERKALADVENRDKGNHWFKVNDLYLELAVVRHIGLNDRISPVLATLLGQTPVMCNSLSFERGSGQPDHVDALYMTPQTEGHLIAIWVALEDCHSDAGPLRYWPGSNAIPPYRFSNGSNHAVESEMPEWNRYMGEQTSRLGLSPVTFAANKGDVFVWSAYLFHGGSVIKDGSRTRKSIVFHYYSESDCLRCNWEMMAEGGAHWLYRQHPPINGVPGAWPPK</sequence>
<evidence type="ECO:0000256" key="1">
    <source>
        <dbReference type="ARBA" id="ARBA00022723"/>
    </source>
</evidence>
<keyword evidence="3" id="KW-0223">Dioxygenase</keyword>
<dbReference type="Pfam" id="PF05721">
    <property type="entry name" value="PhyH"/>
    <property type="match status" value="1"/>
</dbReference>
<organism evidence="3">
    <name type="scientific">Rhodanobacter sp. FW102-FHT14D07</name>
    <dbReference type="NCBI Taxonomy" id="3351462"/>
    <lineage>
        <taxon>Bacteria</taxon>
        <taxon>Pseudomonadati</taxon>
        <taxon>Pseudomonadota</taxon>
        <taxon>Gammaproteobacteria</taxon>
        <taxon>Lysobacterales</taxon>
        <taxon>Rhodanobacteraceae</taxon>
        <taxon>Rhodanobacter</taxon>
    </lineage>
</organism>
<evidence type="ECO:0000256" key="2">
    <source>
        <dbReference type="ARBA" id="ARBA00023004"/>
    </source>
</evidence>
<evidence type="ECO:0000313" key="3">
    <source>
        <dbReference type="EMBL" id="XIA17447.1"/>
    </source>
</evidence>
<gene>
    <name evidence="3" type="ORF">ACFYG5_12835</name>
</gene>